<evidence type="ECO:0000256" key="11">
    <source>
        <dbReference type="SAM" id="MobiDB-lite"/>
    </source>
</evidence>
<dbReference type="PROSITE" id="PS50939">
    <property type="entry name" value="CYTOCHROME_B561"/>
    <property type="match status" value="1"/>
</dbReference>
<evidence type="ECO:0000256" key="8">
    <source>
        <dbReference type="ARBA" id="ARBA00022989"/>
    </source>
</evidence>
<evidence type="ECO:0000256" key="12">
    <source>
        <dbReference type="SAM" id="Phobius"/>
    </source>
</evidence>
<dbReference type="PANTHER" id="PTHR15422">
    <property type="entry name" value="OS05G0565100 PROTEIN"/>
    <property type="match status" value="1"/>
</dbReference>
<keyword evidence="7" id="KW-0249">Electron transport</keyword>
<keyword evidence="15" id="KW-1185">Reference proteome</keyword>
<comment type="subcellular location">
    <subcellularLocation>
        <location evidence="2">Membrane</location>
        <topology evidence="2">Multi-pass membrane protein</topology>
    </subcellularLocation>
</comment>
<feature type="transmembrane region" description="Helical" evidence="12">
    <location>
        <begin position="244"/>
        <end position="263"/>
    </location>
</feature>
<protein>
    <recommendedName>
        <fullName evidence="13">Cytochrome b561 domain-containing protein</fullName>
    </recommendedName>
</protein>
<evidence type="ECO:0000256" key="7">
    <source>
        <dbReference type="ARBA" id="ARBA00022982"/>
    </source>
</evidence>
<dbReference type="EMBL" id="CVQH01000003">
    <property type="protein sequence ID" value="CRJ82077.1"/>
    <property type="molecule type" value="Genomic_DNA"/>
</dbReference>
<dbReference type="InterPro" id="IPR045150">
    <property type="entry name" value="CYB561D1/2"/>
</dbReference>
<dbReference type="GO" id="GO:0140575">
    <property type="term" value="F:transmembrane monodehydroascorbate reductase activity"/>
    <property type="evidence" value="ECO:0007669"/>
    <property type="project" value="InterPro"/>
</dbReference>
<dbReference type="AlphaFoldDB" id="A0A0G4KD47"/>
<dbReference type="STRING" id="100787.A0A0G4KD47"/>
<evidence type="ECO:0000256" key="2">
    <source>
        <dbReference type="ARBA" id="ARBA00004141"/>
    </source>
</evidence>
<feature type="region of interest" description="Disordered" evidence="11">
    <location>
        <begin position="31"/>
        <end position="52"/>
    </location>
</feature>
<feature type="transmembrane region" description="Helical" evidence="12">
    <location>
        <begin position="72"/>
        <end position="93"/>
    </location>
</feature>
<evidence type="ECO:0000256" key="3">
    <source>
        <dbReference type="ARBA" id="ARBA00022448"/>
    </source>
</evidence>
<feature type="transmembrane region" description="Helical" evidence="12">
    <location>
        <begin position="136"/>
        <end position="155"/>
    </location>
</feature>
<evidence type="ECO:0000256" key="6">
    <source>
        <dbReference type="ARBA" id="ARBA00022723"/>
    </source>
</evidence>
<reference evidence="14 15" key="1">
    <citation type="submission" date="2015-05" db="EMBL/GenBank/DDBJ databases">
        <authorList>
            <person name="Wang D.B."/>
            <person name="Wang M."/>
        </authorList>
    </citation>
    <scope>NUCLEOTIDE SEQUENCE [LARGE SCALE GENOMIC DNA]</scope>
    <source>
        <strain evidence="14">VL1</strain>
    </source>
</reference>
<keyword evidence="3" id="KW-0813">Transport</keyword>
<dbReference type="InterPro" id="IPR006593">
    <property type="entry name" value="Cyt_b561/ferric_Rdtase_TM"/>
</dbReference>
<dbReference type="GO" id="GO:0016020">
    <property type="term" value="C:membrane"/>
    <property type="evidence" value="ECO:0007669"/>
    <property type="project" value="UniProtKB-SubCell"/>
</dbReference>
<keyword evidence="10 12" id="KW-0472">Membrane</keyword>
<dbReference type="SMART" id="SM00665">
    <property type="entry name" value="B561"/>
    <property type="match status" value="1"/>
</dbReference>
<keyword evidence="5 12" id="KW-0812">Transmembrane</keyword>
<dbReference type="Gene3D" id="1.20.120.1770">
    <property type="match status" value="1"/>
</dbReference>
<proteinExistence type="predicted"/>
<name>A0A0G4KD47_VERLO</name>
<evidence type="ECO:0000313" key="14">
    <source>
        <dbReference type="EMBL" id="CRJ82077.1"/>
    </source>
</evidence>
<dbReference type="PANTHER" id="PTHR15422:SF45">
    <property type="entry name" value="CYTOCHROME B561 DOMAIN-CONTAINING PROTEIN"/>
    <property type="match status" value="1"/>
</dbReference>
<dbReference type="Proteomes" id="UP000044602">
    <property type="component" value="Unassembled WGS sequence"/>
</dbReference>
<evidence type="ECO:0000313" key="15">
    <source>
        <dbReference type="Proteomes" id="UP000044602"/>
    </source>
</evidence>
<evidence type="ECO:0000259" key="13">
    <source>
        <dbReference type="PROSITE" id="PS50939"/>
    </source>
</evidence>
<evidence type="ECO:0000256" key="4">
    <source>
        <dbReference type="ARBA" id="ARBA00022617"/>
    </source>
</evidence>
<feature type="transmembrane region" description="Helical" evidence="12">
    <location>
        <begin position="105"/>
        <end position="124"/>
    </location>
</feature>
<dbReference type="GO" id="GO:0046872">
    <property type="term" value="F:metal ion binding"/>
    <property type="evidence" value="ECO:0007669"/>
    <property type="project" value="UniProtKB-KW"/>
</dbReference>
<feature type="domain" description="Cytochrome b561" evidence="13">
    <location>
        <begin position="69"/>
        <end position="269"/>
    </location>
</feature>
<feature type="transmembrane region" description="Helical" evidence="12">
    <location>
        <begin position="214"/>
        <end position="232"/>
    </location>
</feature>
<accession>A0A0G4KD47</accession>
<evidence type="ECO:0000256" key="1">
    <source>
        <dbReference type="ARBA" id="ARBA00001970"/>
    </source>
</evidence>
<keyword evidence="6" id="KW-0479">Metal-binding</keyword>
<organism evidence="14 15">
    <name type="scientific">Verticillium longisporum</name>
    <name type="common">Verticillium dahliae var. longisporum</name>
    <dbReference type="NCBI Taxonomy" id="100787"/>
    <lineage>
        <taxon>Eukaryota</taxon>
        <taxon>Fungi</taxon>
        <taxon>Dikarya</taxon>
        <taxon>Ascomycota</taxon>
        <taxon>Pezizomycotina</taxon>
        <taxon>Sordariomycetes</taxon>
        <taxon>Hypocreomycetidae</taxon>
        <taxon>Glomerellales</taxon>
        <taxon>Plectosphaerellaceae</taxon>
        <taxon>Verticillium</taxon>
    </lineage>
</organism>
<dbReference type="CDD" id="cd08761">
    <property type="entry name" value="Cyt_b561_CYB561D2_like"/>
    <property type="match status" value="1"/>
</dbReference>
<keyword evidence="8 12" id="KW-1133">Transmembrane helix</keyword>
<gene>
    <name evidence="14" type="ORF">BN1708_008990</name>
</gene>
<comment type="cofactor">
    <cofactor evidence="1">
        <name>heme b</name>
        <dbReference type="ChEBI" id="CHEBI:60344"/>
    </cofactor>
</comment>
<evidence type="ECO:0000256" key="5">
    <source>
        <dbReference type="ARBA" id="ARBA00022692"/>
    </source>
</evidence>
<sequence length="287" mass="31594">MNTTDRLPVCHPPVFRLHFLWLSRPSSASVKSDHPIQNMPEHEPSATTPLLGGFRRSQPTTAKIWKNPIIDWPGITAQILILALVAIIWSYILAHPVILFTGHPLAQSLAILILTQSVLVLQPTHDAAQKRQGQRVHAVLNLAAFLLLVAGVTIIEVNKFRSHGPHFHSLHGYLGVLVAALIVLQYLVGFTMWAAPSLYGGDDRAKAVWKYHRASGYGLYVALLATVLTAVWTDYNRNLARIPAWLLVVVEAALLVVVVLRVNRAKLPFGAQKDQGTQVAVADGDEH</sequence>
<keyword evidence="9" id="KW-0408">Iron</keyword>
<evidence type="ECO:0000256" key="9">
    <source>
        <dbReference type="ARBA" id="ARBA00023004"/>
    </source>
</evidence>
<keyword evidence="4" id="KW-0349">Heme</keyword>
<dbReference type="Pfam" id="PF03188">
    <property type="entry name" value="Cytochrom_B561"/>
    <property type="match status" value="1"/>
</dbReference>
<evidence type="ECO:0000256" key="10">
    <source>
        <dbReference type="ARBA" id="ARBA00023136"/>
    </source>
</evidence>
<feature type="transmembrane region" description="Helical" evidence="12">
    <location>
        <begin position="170"/>
        <end position="193"/>
    </location>
</feature>